<evidence type="ECO:0000313" key="3">
    <source>
        <dbReference type="Proteomes" id="UP000015688"/>
    </source>
</evidence>
<dbReference type="EMBL" id="AVNC01000015">
    <property type="protein sequence ID" value="EQK43081.1"/>
    <property type="molecule type" value="Genomic_DNA"/>
</dbReference>
<reference evidence="2 3" key="1">
    <citation type="submission" date="2013-06" db="EMBL/GenBank/DDBJ databases">
        <authorList>
            <person name="Walk S."/>
            <person name="Aronoff D."/>
            <person name="Young V.Y."/>
            <person name="Marsh J."/>
            <person name="Harrison L."/>
            <person name="Daugherty S.C."/>
            <person name="Shefchek K.A."/>
            <person name="Hine E.E."/>
            <person name="Tallon L.J."/>
            <person name="Sadzewicz L.K."/>
            <person name="Rasko D.A."/>
        </authorList>
    </citation>
    <scope>NUCLEOTIDE SEQUENCE [LARGE SCALE GENOMIC DNA]</scope>
    <source>
        <strain evidence="2 3">ATCC 638</strain>
    </source>
</reference>
<dbReference type="AlphaFoldDB" id="T4VQP8"/>
<sequence>MNEGESLINGESGSKMKLKKLVTSLLVASLTIGAVGCTNNKESSSKYEKNNLKGSTLKVVAAHGAKEDIFGKFTEDTGIKVEFIDMSSGEVLSRIKAENGKPMADVWFGGGADSFIAAKEADLLEPYISEESKTIPDKYKDKEGYWTGTSLVTVGFMVNNDLLKEKGLEPPKTWTDLADPKYKGEVMMADPSISGTNYAMVNGLIQNMGEEKAWNYFNKLNSNIPFLAKRGSEPANKVCSGEFAVGVIPMTGEYFVMEDQYPVSTIYPEDVIPWIPAPVAIFKNAENTEAAKAFVDWSLSEKGQTFIQEKDPRYMARPEIKPVKSVESMPLDKLVDLDIQKLGTEREHILNKWSEDFGNKSTQ</sequence>
<dbReference type="PANTHER" id="PTHR30006">
    <property type="entry name" value="THIAMINE-BINDING PERIPLASMIC PROTEIN-RELATED"/>
    <property type="match status" value="1"/>
</dbReference>
<organism evidence="2 3">
    <name type="scientific">Paraclostridium bifermentans ATCC 638 = DSM 14991</name>
    <dbReference type="NCBI Taxonomy" id="1233171"/>
    <lineage>
        <taxon>Bacteria</taxon>
        <taxon>Bacillati</taxon>
        <taxon>Bacillota</taxon>
        <taxon>Clostridia</taxon>
        <taxon>Peptostreptococcales</taxon>
        <taxon>Peptostreptococcaceae</taxon>
        <taxon>Paraclostridium</taxon>
    </lineage>
</organism>
<dbReference type="SUPFAM" id="SSF53850">
    <property type="entry name" value="Periplasmic binding protein-like II"/>
    <property type="match status" value="1"/>
</dbReference>
<dbReference type="Gene3D" id="3.40.190.10">
    <property type="entry name" value="Periplasmic binding protein-like II"/>
    <property type="match status" value="2"/>
</dbReference>
<evidence type="ECO:0000313" key="2">
    <source>
        <dbReference type="EMBL" id="EQK43081.1"/>
    </source>
</evidence>
<gene>
    <name evidence="2" type="ORF">C672_2025</name>
</gene>
<dbReference type="GO" id="GO:0015888">
    <property type="term" value="P:thiamine transport"/>
    <property type="evidence" value="ECO:0007669"/>
    <property type="project" value="TreeGrafter"/>
</dbReference>
<dbReference type="CDD" id="cd13544">
    <property type="entry name" value="PBP2_Fbp_like_1"/>
    <property type="match status" value="1"/>
</dbReference>
<dbReference type="GO" id="GO:0030976">
    <property type="term" value="F:thiamine pyrophosphate binding"/>
    <property type="evidence" value="ECO:0007669"/>
    <property type="project" value="TreeGrafter"/>
</dbReference>
<dbReference type="RefSeq" id="WP_021433175.1">
    <property type="nucleotide sequence ID" value="NZ_AVNC01000015.1"/>
</dbReference>
<accession>T4VQP8</accession>
<protein>
    <submittedName>
        <fullName evidence="2">Bacterial extracellular solute-binding family protein</fullName>
    </submittedName>
</protein>
<proteinExistence type="predicted"/>
<dbReference type="GO" id="GO:0030288">
    <property type="term" value="C:outer membrane-bounded periplasmic space"/>
    <property type="evidence" value="ECO:0007669"/>
    <property type="project" value="TreeGrafter"/>
</dbReference>
<dbReference type="PIRSF" id="PIRSF002825">
    <property type="entry name" value="CfbpA"/>
    <property type="match status" value="1"/>
</dbReference>
<name>T4VQP8_PARBF</name>
<dbReference type="GO" id="GO:0030975">
    <property type="term" value="F:thiamine binding"/>
    <property type="evidence" value="ECO:0007669"/>
    <property type="project" value="TreeGrafter"/>
</dbReference>
<keyword evidence="1" id="KW-0732">Signal</keyword>
<evidence type="ECO:0000256" key="1">
    <source>
        <dbReference type="ARBA" id="ARBA00022729"/>
    </source>
</evidence>
<dbReference type="Proteomes" id="UP000015688">
    <property type="component" value="Unassembled WGS sequence"/>
</dbReference>
<dbReference type="PATRIC" id="fig|1233171.3.peg.1914"/>
<dbReference type="GeneID" id="67472867"/>
<dbReference type="InterPro" id="IPR026045">
    <property type="entry name" value="Ferric-bd"/>
</dbReference>
<comment type="caution">
    <text evidence="2">The sequence shown here is derived from an EMBL/GenBank/DDBJ whole genome shotgun (WGS) entry which is preliminary data.</text>
</comment>
<dbReference type="PANTHER" id="PTHR30006:SF2">
    <property type="entry name" value="ABC TRANSPORTER SUBSTRATE-BINDING PROTEIN"/>
    <property type="match status" value="1"/>
</dbReference>
<dbReference type="Pfam" id="PF13343">
    <property type="entry name" value="SBP_bac_6"/>
    <property type="match status" value="1"/>
</dbReference>